<protein>
    <recommendedName>
        <fullName evidence="2">Phosphatidic acid phosphatase type 2/haloperoxidase domain-containing protein</fullName>
    </recommendedName>
</protein>
<dbReference type="CDD" id="cd01610">
    <property type="entry name" value="PAP2_like"/>
    <property type="match status" value="1"/>
</dbReference>
<dbReference type="Proteomes" id="UP000837932">
    <property type="component" value="Unassembled WGS sequence"/>
</dbReference>
<feature type="domain" description="Phosphatidic acid phosphatase type 2/haloperoxidase" evidence="2">
    <location>
        <begin position="85"/>
        <end position="200"/>
    </location>
</feature>
<dbReference type="PANTHER" id="PTHR14969:SF13">
    <property type="entry name" value="AT30094P"/>
    <property type="match status" value="1"/>
</dbReference>
<evidence type="ECO:0000313" key="3">
    <source>
        <dbReference type="EMBL" id="CAH0997277.1"/>
    </source>
</evidence>
<accession>A0ABN8F1H4</accession>
<sequence length="215" mass="25461">MLKILINNRSFFIIFLLWVIFGALLQLFYTPTQLMFWINKHNNVFFDTFFKYITALGEDYIWLALLIIFAFKNFNQEIKNFEEIKLLIISWLGKVLLSISLKNIFNYPRPMEVYQNSGQPIHLVEGITMNHWQSFPSGHTMTAFAFACFTLFVLKQPRLSVFYLFLAILVAYSRMYLFQHFPRDVFVGSILGVSIVLIILFFYQKKHSRKTSEMS</sequence>
<evidence type="ECO:0000259" key="2">
    <source>
        <dbReference type="SMART" id="SM00014"/>
    </source>
</evidence>
<feature type="transmembrane region" description="Helical" evidence="1">
    <location>
        <begin position="161"/>
        <end position="179"/>
    </location>
</feature>
<keyword evidence="1" id="KW-0472">Membrane</keyword>
<organism evidence="3 4">
    <name type="scientific">Emticicia aquatica</name>
    <dbReference type="NCBI Taxonomy" id="1681835"/>
    <lineage>
        <taxon>Bacteria</taxon>
        <taxon>Pseudomonadati</taxon>
        <taxon>Bacteroidota</taxon>
        <taxon>Cytophagia</taxon>
        <taxon>Cytophagales</taxon>
        <taxon>Leadbetterellaceae</taxon>
        <taxon>Emticicia</taxon>
    </lineage>
</organism>
<proteinExistence type="predicted"/>
<keyword evidence="1" id="KW-0812">Transmembrane</keyword>
<dbReference type="Gene3D" id="1.20.144.10">
    <property type="entry name" value="Phosphatidic acid phosphatase type 2/haloperoxidase"/>
    <property type="match status" value="1"/>
</dbReference>
<dbReference type="PANTHER" id="PTHR14969">
    <property type="entry name" value="SPHINGOSINE-1-PHOSPHATE PHOSPHOHYDROLASE"/>
    <property type="match status" value="1"/>
</dbReference>
<evidence type="ECO:0000256" key="1">
    <source>
        <dbReference type="SAM" id="Phobius"/>
    </source>
</evidence>
<keyword evidence="1" id="KW-1133">Transmembrane helix</keyword>
<dbReference type="InterPro" id="IPR036938">
    <property type="entry name" value="PAP2/HPO_sf"/>
</dbReference>
<dbReference type="RefSeq" id="WP_238807926.1">
    <property type="nucleotide sequence ID" value="NZ_CAKLPY010000003.1"/>
</dbReference>
<feature type="transmembrane region" description="Helical" evidence="1">
    <location>
        <begin position="83"/>
        <end position="101"/>
    </location>
</feature>
<evidence type="ECO:0000313" key="4">
    <source>
        <dbReference type="Proteomes" id="UP000837932"/>
    </source>
</evidence>
<dbReference type="EMBL" id="CAKLPY010000003">
    <property type="protein sequence ID" value="CAH0997277.1"/>
    <property type="molecule type" value="Genomic_DNA"/>
</dbReference>
<reference evidence="3" key="1">
    <citation type="submission" date="2021-12" db="EMBL/GenBank/DDBJ databases">
        <authorList>
            <person name="Rodrigo-Torres L."/>
            <person name="Arahal R. D."/>
            <person name="Lucena T."/>
        </authorList>
    </citation>
    <scope>NUCLEOTIDE SEQUENCE</scope>
    <source>
        <strain evidence="3">CECT 8858</strain>
    </source>
</reference>
<gene>
    <name evidence="3" type="ORF">EMA8858_03408</name>
</gene>
<comment type="caution">
    <text evidence="3">The sequence shown here is derived from an EMBL/GenBank/DDBJ whole genome shotgun (WGS) entry which is preliminary data.</text>
</comment>
<feature type="transmembrane region" description="Helical" evidence="1">
    <location>
        <begin position="135"/>
        <end position="154"/>
    </location>
</feature>
<dbReference type="SMART" id="SM00014">
    <property type="entry name" value="acidPPc"/>
    <property type="match status" value="1"/>
</dbReference>
<feature type="transmembrane region" description="Helical" evidence="1">
    <location>
        <begin position="12"/>
        <end position="29"/>
    </location>
</feature>
<dbReference type="SUPFAM" id="SSF48317">
    <property type="entry name" value="Acid phosphatase/Vanadium-dependent haloperoxidase"/>
    <property type="match status" value="1"/>
</dbReference>
<dbReference type="Pfam" id="PF01569">
    <property type="entry name" value="PAP2"/>
    <property type="match status" value="1"/>
</dbReference>
<dbReference type="InterPro" id="IPR000326">
    <property type="entry name" value="PAP2/HPO"/>
</dbReference>
<feature type="transmembrane region" description="Helical" evidence="1">
    <location>
        <begin position="185"/>
        <end position="203"/>
    </location>
</feature>
<name>A0ABN8F1H4_9BACT</name>
<keyword evidence="4" id="KW-1185">Reference proteome</keyword>
<feature type="transmembrane region" description="Helical" evidence="1">
    <location>
        <begin position="49"/>
        <end position="71"/>
    </location>
</feature>